<dbReference type="Pfam" id="PF13568">
    <property type="entry name" value="OMP_b-brl_2"/>
    <property type="match status" value="1"/>
</dbReference>
<organism evidence="2 3">
    <name type="scientific">Chryseobacterium paridis</name>
    <dbReference type="NCBI Taxonomy" id="2800328"/>
    <lineage>
        <taxon>Bacteria</taxon>
        <taxon>Pseudomonadati</taxon>
        <taxon>Bacteroidota</taxon>
        <taxon>Flavobacteriia</taxon>
        <taxon>Flavobacteriales</taxon>
        <taxon>Weeksellaceae</taxon>
        <taxon>Chryseobacterium group</taxon>
        <taxon>Chryseobacterium</taxon>
    </lineage>
</organism>
<name>A0ABS1FR56_9FLAO</name>
<gene>
    <name evidence="2" type="ORF">JHL15_03950</name>
</gene>
<evidence type="ECO:0000313" key="3">
    <source>
        <dbReference type="Proteomes" id="UP000628669"/>
    </source>
</evidence>
<keyword evidence="3" id="KW-1185">Reference proteome</keyword>
<comment type="caution">
    <text evidence="2">The sequence shown here is derived from an EMBL/GenBank/DDBJ whole genome shotgun (WGS) entry which is preliminary data.</text>
</comment>
<dbReference type="Proteomes" id="UP000628669">
    <property type="component" value="Unassembled WGS sequence"/>
</dbReference>
<protein>
    <submittedName>
        <fullName evidence="2">Outer membrane beta-barrel protein</fullName>
    </submittedName>
</protein>
<dbReference type="InterPro" id="IPR025665">
    <property type="entry name" value="Beta-barrel_OMP_2"/>
</dbReference>
<evidence type="ECO:0000313" key="2">
    <source>
        <dbReference type="EMBL" id="MBK1894905.1"/>
    </source>
</evidence>
<sequence length="192" mass="22680">MKYININHKSIEDKVLNALFLLLSIAIYSQQYPLKFGLKGGWNYSNVRAIDENGDRSGYRSDIIDEAYVGFAFEKQVLEKSYLQSVLLVSFTDRVTFLELPIYYKYNFYKKFSFFAGPKLNYIPDDEISQPYYFRRRFGLSVDLGVDYKLSNHFLLEGSFSKGLTRQYDDLALTYYQARRDVYRVGLIYFFN</sequence>
<accession>A0ABS1FR56</accession>
<feature type="domain" description="Outer membrane protein beta-barrel" evidence="1">
    <location>
        <begin position="33"/>
        <end position="165"/>
    </location>
</feature>
<reference evidence="3" key="1">
    <citation type="submission" date="2021-01" db="EMBL/GenBank/DDBJ databases">
        <title>Genome public.</title>
        <authorList>
            <person name="Liu C."/>
            <person name="Sun Q."/>
        </authorList>
    </citation>
    <scope>NUCLEOTIDE SEQUENCE [LARGE SCALE GENOMIC DNA]</scope>
    <source>
        <strain evidence="3">YIM B02567</strain>
    </source>
</reference>
<dbReference type="EMBL" id="JAENHK010000001">
    <property type="protein sequence ID" value="MBK1894905.1"/>
    <property type="molecule type" value="Genomic_DNA"/>
</dbReference>
<proteinExistence type="predicted"/>
<evidence type="ECO:0000259" key="1">
    <source>
        <dbReference type="Pfam" id="PF13568"/>
    </source>
</evidence>
<dbReference type="RefSeq" id="WP_200243059.1">
    <property type="nucleotide sequence ID" value="NZ_JAENHK010000001.1"/>
</dbReference>